<evidence type="ECO:0000313" key="3">
    <source>
        <dbReference type="Proteomes" id="UP000217103"/>
    </source>
</evidence>
<dbReference type="STRING" id="35622.SAMN04489764_0355"/>
<feature type="transmembrane region" description="Helical" evidence="1">
    <location>
        <begin position="111"/>
        <end position="131"/>
    </location>
</feature>
<evidence type="ECO:0000256" key="1">
    <source>
        <dbReference type="SAM" id="Phobius"/>
    </source>
</evidence>
<sequence>MTRNDVSAGDTRTAGRFGTGPLSRISALVYNLIVVELLFLVTTVPGLIGLTLLGRDASNAPLAAVCLLPVGPALTAAMYALRHRSRDLTDLHPAAAFWRGYRLNAVPALKVWVPWLAWMTVIVLNLANFSAAGVPDWWAVLLLLVALAATLWIVNALVITSLFEFRAVDVARLAAYFLLHPFRSALAVVCLLIVAAGVTLVASEAVLALLTSVFVTALLRYHRPMIDEVRERFTRDGATAGEAG</sequence>
<proteinExistence type="predicted"/>
<evidence type="ECO:0008006" key="4">
    <source>
        <dbReference type="Google" id="ProtNLM"/>
    </source>
</evidence>
<name>A0A1H1A777_9ACTN</name>
<dbReference type="RefSeq" id="WP_093257231.1">
    <property type="nucleotide sequence ID" value="NZ_FNKK01000002.1"/>
</dbReference>
<dbReference type="EMBL" id="FNKK01000002">
    <property type="protein sequence ID" value="SDQ35450.1"/>
    <property type="molecule type" value="Genomic_DNA"/>
</dbReference>
<keyword evidence="1" id="KW-1133">Transmembrane helix</keyword>
<gene>
    <name evidence="2" type="ORF">SAMN04489764_0355</name>
</gene>
<feature type="transmembrane region" description="Helical" evidence="1">
    <location>
        <begin position="205"/>
        <end position="222"/>
    </location>
</feature>
<keyword evidence="3" id="KW-1185">Reference proteome</keyword>
<feature type="transmembrane region" description="Helical" evidence="1">
    <location>
        <begin position="175"/>
        <end position="199"/>
    </location>
</feature>
<dbReference type="AlphaFoldDB" id="A0A1H1A777"/>
<dbReference type="OrthoDB" id="4211860at2"/>
<dbReference type="InterPro" id="IPR006938">
    <property type="entry name" value="DUF624"/>
</dbReference>
<dbReference type="Proteomes" id="UP000217103">
    <property type="component" value="Unassembled WGS sequence"/>
</dbReference>
<reference evidence="2 3" key="1">
    <citation type="submission" date="2016-10" db="EMBL/GenBank/DDBJ databases">
        <authorList>
            <person name="de Groot N.N."/>
        </authorList>
    </citation>
    <scope>NUCLEOTIDE SEQUENCE [LARGE SCALE GENOMIC DNA]</scope>
    <source>
        <strain evidence="2 3">DSM 43794</strain>
    </source>
</reference>
<dbReference type="Pfam" id="PF04854">
    <property type="entry name" value="DUF624"/>
    <property type="match status" value="1"/>
</dbReference>
<evidence type="ECO:0000313" key="2">
    <source>
        <dbReference type="EMBL" id="SDQ35450.1"/>
    </source>
</evidence>
<feature type="transmembrane region" description="Helical" evidence="1">
    <location>
        <begin position="28"/>
        <end position="48"/>
    </location>
</feature>
<protein>
    <recommendedName>
        <fullName evidence="4">DUF624 domain-containing protein</fullName>
    </recommendedName>
</protein>
<accession>A0A1H1A777</accession>
<feature type="transmembrane region" description="Helical" evidence="1">
    <location>
        <begin position="60"/>
        <end position="81"/>
    </location>
</feature>
<organism evidence="2 3">
    <name type="scientific">Thermostaphylospora chromogena</name>
    <dbReference type="NCBI Taxonomy" id="35622"/>
    <lineage>
        <taxon>Bacteria</taxon>
        <taxon>Bacillati</taxon>
        <taxon>Actinomycetota</taxon>
        <taxon>Actinomycetes</taxon>
        <taxon>Streptosporangiales</taxon>
        <taxon>Thermomonosporaceae</taxon>
        <taxon>Thermostaphylospora</taxon>
    </lineage>
</organism>
<keyword evidence="1" id="KW-0812">Transmembrane</keyword>
<keyword evidence="1" id="KW-0472">Membrane</keyword>
<feature type="transmembrane region" description="Helical" evidence="1">
    <location>
        <begin position="137"/>
        <end position="163"/>
    </location>
</feature>